<dbReference type="Proteomes" id="UP000726170">
    <property type="component" value="Unassembled WGS sequence"/>
</dbReference>
<evidence type="ECO:0000259" key="1">
    <source>
        <dbReference type="Pfam" id="PF04073"/>
    </source>
</evidence>
<name>A0ABS6EFL2_9CLOT</name>
<dbReference type="CDD" id="cd04335">
    <property type="entry name" value="PrdX_deacylase"/>
    <property type="match status" value="1"/>
</dbReference>
<protein>
    <submittedName>
        <fullName evidence="2">Prolyl-tRNA synthetase associated domain-containing protein</fullName>
    </submittedName>
</protein>
<reference evidence="2 3" key="1">
    <citation type="submission" date="2021-06" db="EMBL/GenBank/DDBJ databases">
        <authorList>
            <person name="Sun Q."/>
            <person name="Li D."/>
        </authorList>
    </citation>
    <scope>NUCLEOTIDE SEQUENCE [LARGE SCALE GENOMIC DNA]</scope>
    <source>
        <strain evidence="2 3">MSJ-11</strain>
    </source>
</reference>
<keyword evidence="3" id="KW-1185">Reference proteome</keyword>
<comment type="caution">
    <text evidence="2">The sequence shown here is derived from an EMBL/GenBank/DDBJ whole genome shotgun (WGS) entry which is preliminary data.</text>
</comment>
<organism evidence="2 3">
    <name type="scientific">Clostridium mobile</name>
    <dbReference type="NCBI Taxonomy" id="2841512"/>
    <lineage>
        <taxon>Bacteria</taxon>
        <taxon>Bacillati</taxon>
        <taxon>Bacillota</taxon>
        <taxon>Clostridia</taxon>
        <taxon>Eubacteriales</taxon>
        <taxon>Clostridiaceae</taxon>
        <taxon>Clostridium</taxon>
    </lineage>
</organism>
<sequence>MNKEQEKRVYDVLAELNIPYTRYEHEAVFTIEEADKLDIDIKGEHCKNLFIRNRKGNTHYLLVIQEWKKVDLKKLADQIESTSLSFASEERLNKYLGLTPGSVTPFGLINDEEKEVQVLLDKDITNLGNISFHPNVNTATITISYNDFEKFLQWCGNKVSHVNI</sequence>
<evidence type="ECO:0000313" key="2">
    <source>
        <dbReference type="EMBL" id="MBU5483800.1"/>
    </source>
</evidence>
<dbReference type="Pfam" id="PF04073">
    <property type="entry name" value="tRNA_edit"/>
    <property type="match status" value="1"/>
</dbReference>
<dbReference type="InterPro" id="IPR007214">
    <property type="entry name" value="YbaK/aa-tRNA-synth-assoc-dom"/>
</dbReference>
<gene>
    <name evidence="2" type="ORF">KQI86_05610</name>
</gene>
<dbReference type="InterPro" id="IPR040285">
    <property type="entry name" value="ProX/PRXD1"/>
</dbReference>
<dbReference type="EMBL" id="JAHLQF010000001">
    <property type="protein sequence ID" value="MBU5483800.1"/>
    <property type="molecule type" value="Genomic_DNA"/>
</dbReference>
<dbReference type="PANTHER" id="PTHR31423:SF3">
    <property type="entry name" value="PROLYL-TRNA SYNTHETASE ASSOCIATED DOMAIN-CONTAINING PROTEIN 1-RELATED"/>
    <property type="match status" value="1"/>
</dbReference>
<dbReference type="RefSeq" id="WP_216438162.1">
    <property type="nucleotide sequence ID" value="NZ_JAHLQF010000001.1"/>
</dbReference>
<evidence type="ECO:0000313" key="3">
    <source>
        <dbReference type="Proteomes" id="UP000726170"/>
    </source>
</evidence>
<dbReference type="PANTHER" id="PTHR31423">
    <property type="entry name" value="YBAK DOMAIN-CONTAINING PROTEIN"/>
    <property type="match status" value="1"/>
</dbReference>
<proteinExistence type="predicted"/>
<feature type="domain" description="YbaK/aminoacyl-tRNA synthetase-associated" evidence="1">
    <location>
        <begin position="25"/>
        <end position="151"/>
    </location>
</feature>
<accession>A0ABS6EFL2</accession>